<reference evidence="1 2" key="1">
    <citation type="submission" date="2020-10" db="EMBL/GenBank/DDBJ databases">
        <title>Campylobacter and Helicobacter PacBio genomes.</title>
        <authorList>
            <person name="Lane C."/>
        </authorList>
    </citation>
    <scope>NUCLEOTIDE SEQUENCE [LARGE SCALE GENOMIC DNA]</scope>
    <source>
        <strain evidence="1 2">2016D-0077</strain>
    </source>
</reference>
<dbReference type="Proteomes" id="UP000594749">
    <property type="component" value="Chromosome"/>
</dbReference>
<sequence>MSFDRAKSLEQNIALIKQARVKKQIKTKNIEHKEILKLLDLAIDRCLECESYEVLEHLVKIRDGRVK</sequence>
<name>A0A7M1LG68_9BACT</name>
<evidence type="ECO:0000313" key="2">
    <source>
        <dbReference type="Proteomes" id="UP000594749"/>
    </source>
</evidence>
<accession>A0A7M1LG68</accession>
<dbReference type="EMBL" id="CP063078">
    <property type="protein sequence ID" value="QOQ87301.1"/>
    <property type="molecule type" value="Genomic_DNA"/>
</dbReference>
<organism evidence="1 2">
    <name type="scientific">Campylobacter corcagiensis</name>
    <dbReference type="NCBI Taxonomy" id="1448857"/>
    <lineage>
        <taxon>Bacteria</taxon>
        <taxon>Pseudomonadati</taxon>
        <taxon>Campylobacterota</taxon>
        <taxon>Epsilonproteobacteria</taxon>
        <taxon>Campylobacterales</taxon>
        <taxon>Campylobacteraceae</taxon>
        <taxon>Campylobacter</taxon>
    </lineage>
</organism>
<proteinExistence type="predicted"/>
<protein>
    <submittedName>
        <fullName evidence="1">Uncharacterized protein</fullName>
    </submittedName>
</protein>
<gene>
    <name evidence="1" type="ORF">IMC76_00280</name>
</gene>
<dbReference type="AlphaFoldDB" id="A0A7M1LG68"/>
<keyword evidence="2" id="KW-1185">Reference proteome</keyword>
<evidence type="ECO:0000313" key="1">
    <source>
        <dbReference type="EMBL" id="QOQ87301.1"/>
    </source>
</evidence>
<dbReference type="RefSeq" id="WP_025803866.1">
    <property type="nucleotide sequence ID" value="NZ_CP053842.1"/>
</dbReference>